<dbReference type="PROSITE" id="PS00517">
    <property type="entry name" value="RNASE_3_1"/>
    <property type="match status" value="1"/>
</dbReference>
<keyword evidence="3" id="KW-0378">Hydrolase</keyword>
<dbReference type="SUPFAM" id="SSF69065">
    <property type="entry name" value="RNase III domain-like"/>
    <property type="match status" value="1"/>
</dbReference>
<keyword evidence="4" id="KW-1185">Reference proteome</keyword>
<dbReference type="AlphaFoldDB" id="A0A3R7LCP5"/>
<reference evidence="3 4" key="1">
    <citation type="journal article" date="2018" name="BMC Genomics">
        <title>Genomic comparison of Trypanosoma conorhini and Trypanosoma rangeli to Trypanosoma cruzi strains of high and low virulence.</title>
        <authorList>
            <person name="Bradwell K.R."/>
            <person name="Koparde V.N."/>
            <person name="Matveyev A.V."/>
            <person name="Serrano M.G."/>
            <person name="Alves J.M."/>
            <person name="Parikh H."/>
            <person name="Huang B."/>
            <person name="Lee V."/>
            <person name="Espinosa-Alvarez O."/>
            <person name="Ortiz P.A."/>
            <person name="Costa-Martins A.G."/>
            <person name="Teixeira M.M."/>
            <person name="Buck G.A."/>
        </authorList>
    </citation>
    <scope>NUCLEOTIDE SEQUENCE [LARGE SCALE GENOMIC DNA]</scope>
    <source>
        <strain evidence="3 4">AM80</strain>
    </source>
</reference>
<dbReference type="EC" id="3.1.26.3" evidence="3"/>
<name>A0A3R7LCP5_TRYRA</name>
<evidence type="ECO:0000313" key="3">
    <source>
        <dbReference type="EMBL" id="RNF11757.1"/>
    </source>
</evidence>
<protein>
    <submittedName>
        <fullName evidence="3">Ribonuclease III</fullName>
        <ecNumber evidence="3">3.1.26.3</ecNumber>
    </submittedName>
</protein>
<evidence type="ECO:0000256" key="1">
    <source>
        <dbReference type="SAM" id="MobiDB-lite"/>
    </source>
</evidence>
<dbReference type="OrthoDB" id="252372at2759"/>
<dbReference type="GO" id="GO:0006396">
    <property type="term" value="P:RNA processing"/>
    <property type="evidence" value="ECO:0007669"/>
    <property type="project" value="InterPro"/>
</dbReference>
<accession>A0A3R7LCP5</accession>
<dbReference type="InterPro" id="IPR036389">
    <property type="entry name" value="RNase_III_sf"/>
</dbReference>
<dbReference type="Gene3D" id="1.10.1520.10">
    <property type="entry name" value="Ribonuclease III domain"/>
    <property type="match status" value="1"/>
</dbReference>
<dbReference type="Proteomes" id="UP000283634">
    <property type="component" value="Unassembled WGS sequence"/>
</dbReference>
<dbReference type="EMBL" id="MKGL01000013">
    <property type="protein sequence ID" value="RNF11757.1"/>
    <property type="molecule type" value="Genomic_DNA"/>
</dbReference>
<dbReference type="InterPro" id="IPR000999">
    <property type="entry name" value="RNase_III_dom"/>
</dbReference>
<sequence>MTVLSFTRCPRNSKELKQGWFPATDILQHLQRNYYGWVKSNDRAAAEHTEAWMPTTPEQLVSLLLRLNALRQLQFCWDSGAKVAPAKTAGHAWVRATWAHCSRRIAEEVLESHPLLPLEQVLSQFSSVVEFYDYIDHVDLWQSQVRNHGGRTVPDFRPFLKLVPVSLFCRGDERGDGMAWDTALVATKINSNSAFVRVSKTFIDLHREKMVRVVHPQPYCSAASESPEEGVLLLLLSEMNSDVITRSTEGMTYIRAEVLYGDGVSTEITVEALRLLNQKEGEGSTCAANKERGDIGCSSSGGAQLCRFTRQLIQLCGQVRVAELSSNADIKKNTENNKDNGLTPQPFIYFDAAAARRCLRFVAAEATSAFAALGEFDLGVVCSRWLAVGSSLLSCHANEKNLAATFSAVDAFAALSLILPRMRCSDGAVPYGWQVATKELRIEVRAGAFVPLHVSSQRQKHPFTVYFAQRTPADVNDGASLATTPMVLLRPQRTTDVRRTAPVSASDEEATPRPRAALVLSYISLQDDEYEDGAVLIAMELSEEDEAQCRGDRDDGDIHPDEDNRSDGGGGALLWSTVIVDEWELETVAPIAEIVEREFMLPLERSLRTSNMACCFRNFPVEVQDALLQSMRSQLLLAVTPEQNETLEYLGDAILDFVVAQDKLSTWTAGPIVSESSNKHLAPHLPEVIARHLRLLCNISNEKRKADVVEALFGAVVMALWVVPYSGVAKGPVSAAGCLPFTCVLEVVRGLMDVLHIVVA</sequence>
<comment type="caution">
    <text evidence="3">The sequence shown here is derived from an EMBL/GenBank/DDBJ whole genome shotgun (WGS) entry which is preliminary data.</text>
</comment>
<dbReference type="GO" id="GO:0004525">
    <property type="term" value="F:ribonuclease III activity"/>
    <property type="evidence" value="ECO:0007669"/>
    <property type="project" value="UniProtKB-EC"/>
</dbReference>
<dbReference type="RefSeq" id="XP_029242364.1">
    <property type="nucleotide sequence ID" value="XM_029377809.1"/>
</dbReference>
<organism evidence="3 4">
    <name type="scientific">Trypanosoma rangeli</name>
    <dbReference type="NCBI Taxonomy" id="5698"/>
    <lineage>
        <taxon>Eukaryota</taxon>
        <taxon>Discoba</taxon>
        <taxon>Euglenozoa</taxon>
        <taxon>Kinetoplastea</taxon>
        <taxon>Metakinetoplastina</taxon>
        <taxon>Trypanosomatida</taxon>
        <taxon>Trypanosomatidae</taxon>
        <taxon>Trypanosoma</taxon>
        <taxon>Herpetosoma</taxon>
    </lineage>
</organism>
<dbReference type="OMA" id="CAANKER"/>
<feature type="compositionally biased region" description="Basic and acidic residues" evidence="1">
    <location>
        <begin position="547"/>
        <end position="566"/>
    </location>
</feature>
<evidence type="ECO:0000259" key="2">
    <source>
        <dbReference type="PROSITE" id="PS00517"/>
    </source>
</evidence>
<dbReference type="Pfam" id="PF18176">
    <property type="entry name" value="KptA_kDCL"/>
    <property type="match status" value="1"/>
</dbReference>
<gene>
    <name evidence="3" type="ORF">TraAM80_00740</name>
</gene>
<dbReference type="GeneID" id="40324673"/>
<dbReference type="InterPro" id="IPR040715">
    <property type="entry name" value="KptA_kDICER"/>
</dbReference>
<feature type="domain" description="RNase III" evidence="2">
    <location>
        <begin position="645"/>
        <end position="653"/>
    </location>
</feature>
<feature type="region of interest" description="Disordered" evidence="1">
    <location>
        <begin position="545"/>
        <end position="569"/>
    </location>
</feature>
<evidence type="ECO:0000313" key="4">
    <source>
        <dbReference type="Proteomes" id="UP000283634"/>
    </source>
</evidence>
<proteinExistence type="predicted"/>